<sequence length="104" mass="10672">MLALAPEMERVAAGGPSVEGGIPCISDASPGFQFSEWTGAPAGQSISQGCGAPAICRAGNEITACGLSDRRRVQIPQPNLTLRAISGGGTSSNTSSRRVCRRKL</sequence>
<accession>A0AAD9Y288</accession>
<protein>
    <submittedName>
        <fullName evidence="2">Uncharacterized protein</fullName>
    </submittedName>
</protein>
<organism evidence="2 3">
    <name type="scientific">Colletotrichum kahawae</name>
    <name type="common">Coffee berry disease fungus</name>
    <dbReference type="NCBI Taxonomy" id="34407"/>
    <lineage>
        <taxon>Eukaryota</taxon>
        <taxon>Fungi</taxon>
        <taxon>Dikarya</taxon>
        <taxon>Ascomycota</taxon>
        <taxon>Pezizomycotina</taxon>
        <taxon>Sordariomycetes</taxon>
        <taxon>Hypocreomycetidae</taxon>
        <taxon>Glomerellales</taxon>
        <taxon>Glomerellaceae</taxon>
        <taxon>Colletotrichum</taxon>
        <taxon>Colletotrichum gloeosporioides species complex</taxon>
    </lineage>
</organism>
<evidence type="ECO:0000256" key="1">
    <source>
        <dbReference type="SAM" id="MobiDB-lite"/>
    </source>
</evidence>
<comment type="caution">
    <text evidence="2">The sequence shown here is derived from an EMBL/GenBank/DDBJ whole genome shotgun (WGS) entry which is preliminary data.</text>
</comment>
<reference evidence="2" key="1">
    <citation type="submission" date="2023-02" db="EMBL/GenBank/DDBJ databases">
        <title>Colletotrichum kahawae CIFC_Que2 genome sequencing and assembly.</title>
        <authorList>
            <person name="Baroncelli R."/>
        </authorList>
    </citation>
    <scope>NUCLEOTIDE SEQUENCE</scope>
    <source>
        <strain evidence="2">CIFC_Que2</strain>
    </source>
</reference>
<name>A0AAD9Y288_COLKA</name>
<dbReference type="Proteomes" id="UP001281614">
    <property type="component" value="Unassembled WGS sequence"/>
</dbReference>
<proteinExistence type="predicted"/>
<evidence type="ECO:0000313" key="2">
    <source>
        <dbReference type="EMBL" id="KAK2732086.1"/>
    </source>
</evidence>
<evidence type="ECO:0000313" key="3">
    <source>
        <dbReference type="Proteomes" id="UP001281614"/>
    </source>
</evidence>
<keyword evidence="3" id="KW-1185">Reference proteome</keyword>
<gene>
    <name evidence="2" type="ORF">CKAH01_02032</name>
</gene>
<dbReference type="EMBL" id="VYYT01000554">
    <property type="protein sequence ID" value="KAK2732086.1"/>
    <property type="molecule type" value="Genomic_DNA"/>
</dbReference>
<feature type="region of interest" description="Disordered" evidence="1">
    <location>
        <begin position="82"/>
        <end position="104"/>
    </location>
</feature>
<dbReference type="AlphaFoldDB" id="A0AAD9Y288"/>